<dbReference type="KEGG" id="aor:AO090023000144"/>
<keyword evidence="2" id="KW-1185">Reference proteome</keyword>
<dbReference type="EMBL" id="BA000051">
    <property type="protein sequence ID" value="BAE58722.1"/>
    <property type="molecule type" value="Genomic_DNA"/>
</dbReference>
<dbReference type="RefSeq" id="XP_023090466.1">
    <property type="nucleotide sequence ID" value="XM_023235446.1"/>
</dbReference>
<dbReference type="AlphaFoldDB" id="Q2UI93"/>
<evidence type="ECO:0000313" key="2">
    <source>
        <dbReference type="Proteomes" id="UP000006564"/>
    </source>
</evidence>
<proteinExistence type="predicted"/>
<reference evidence="1 2" key="1">
    <citation type="journal article" date="2005" name="Nature">
        <title>Genome sequencing and analysis of Aspergillus oryzae.</title>
        <authorList>
            <person name="Machida M."/>
            <person name="Asai K."/>
            <person name="Sano M."/>
            <person name="Tanaka T."/>
            <person name="Kumagai T."/>
            <person name="Terai G."/>
            <person name="Kusumoto K."/>
            <person name="Arima T."/>
            <person name="Akita O."/>
            <person name="Kashiwagi Y."/>
            <person name="Abe K."/>
            <person name="Gomi K."/>
            <person name="Horiuchi H."/>
            <person name="Kitamoto K."/>
            <person name="Kobayashi T."/>
            <person name="Takeuchi M."/>
            <person name="Denning D.W."/>
            <person name="Galagan J.E."/>
            <person name="Nierman W.C."/>
            <person name="Yu J."/>
            <person name="Archer D.B."/>
            <person name="Bennett J.W."/>
            <person name="Bhatnagar D."/>
            <person name="Cleveland T.E."/>
            <person name="Fedorova N.D."/>
            <person name="Gotoh O."/>
            <person name="Horikawa H."/>
            <person name="Hosoyama A."/>
            <person name="Ichinomiya M."/>
            <person name="Igarashi R."/>
            <person name="Iwashita K."/>
            <person name="Juvvadi P.R."/>
            <person name="Kato M."/>
            <person name="Kato Y."/>
            <person name="Kin T."/>
            <person name="Kokubun A."/>
            <person name="Maeda H."/>
            <person name="Maeyama N."/>
            <person name="Maruyama J."/>
            <person name="Nagasaki H."/>
            <person name="Nakajima T."/>
            <person name="Oda K."/>
            <person name="Okada K."/>
            <person name="Paulsen I."/>
            <person name="Sakamoto K."/>
            <person name="Sawano T."/>
            <person name="Takahashi M."/>
            <person name="Takase K."/>
            <person name="Terabayashi Y."/>
            <person name="Wortman J."/>
            <person name="Yamada O."/>
            <person name="Yamagata Y."/>
            <person name="Anazawa H."/>
            <person name="Hata Y."/>
            <person name="Koide Y."/>
            <person name="Komori T."/>
            <person name="Koyama Y."/>
            <person name="Minetoki T."/>
            <person name="Suharnan S."/>
            <person name="Tanaka A."/>
            <person name="Isono K."/>
            <person name="Kuhara S."/>
            <person name="Ogasawara N."/>
            <person name="Kikuchi H."/>
        </authorList>
    </citation>
    <scope>NUCLEOTIDE SEQUENCE [LARGE SCALE GENOMIC DNA]</scope>
    <source>
        <strain evidence="2">ATCC 42149 / RIB 40</strain>
    </source>
</reference>
<sequence length="204" mass="23194">MQIPSLVCGHQHVHPVIEANQSKPRTRMSGRCGYEKQPFLAQFRRISTLAAAVYGLLLKSSTKRLSVRAVLLCQSPEYSLTKSDIDEFLSSSCGRDTCEWLCICTSVDENYKGPAMKAVHIDLEHESMLYDDSLRELPIRQLSSKLVGLHTFKEHRFRIVPERAGEDTDDVGQLFSSCLVLMHLKDIYERCYGDDSGDDERYSE</sequence>
<organism evidence="1 2">
    <name type="scientific">Aspergillus oryzae (strain ATCC 42149 / RIB 40)</name>
    <name type="common">Yellow koji mold</name>
    <dbReference type="NCBI Taxonomy" id="510516"/>
    <lineage>
        <taxon>Eukaryota</taxon>
        <taxon>Fungi</taxon>
        <taxon>Dikarya</taxon>
        <taxon>Ascomycota</taxon>
        <taxon>Pezizomycotina</taxon>
        <taxon>Eurotiomycetes</taxon>
        <taxon>Eurotiomycetidae</taxon>
        <taxon>Eurotiales</taxon>
        <taxon>Aspergillaceae</taxon>
        <taxon>Aspergillus</taxon>
        <taxon>Aspergillus subgen. Circumdati</taxon>
    </lineage>
</organism>
<dbReference type="OMA" id="NLEHESM"/>
<evidence type="ECO:0000313" key="1">
    <source>
        <dbReference type="EMBL" id="BAE58722.1"/>
    </source>
</evidence>
<dbReference type="HOGENOM" id="CLU_092843_0_0_1"/>
<gene>
    <name evidence="1" type="ORF">AO090023000144</name>
</gene>
<dbReference type="Proteomes" id="UP000006564">
    <property type="component" value="Chromosome 3"/>
</dbReference>
<accession>Q2UI93</accession>
<dbReference type="EMBL" id="AP007157">
    <property type="protein sequence ID" value="BAE58722.1"/>
    <property type="molecule type" value="Genomic_DNA"/>
</dbReference>
<dbReference type="GeneID" id="5992726"/>
<protein>
    <submittedName>
        <fullName evidence="1">DNA, SC023</fullName>
    </submittedName>
</protein>
<name>Q2UI93_ASPOR</name>